<gene>
    <name evidence="1" type="ORF">C4F49_14015</name>
</gene>
<dbReference type="RefSeq" id="WP_196936659.1">
    <property type="nucleotide sequence ID" value="NZ_MU158698.1"/>
</dbReference>
<organism evidence="1 2">
    <name type="scientific">Sphingobacterium hungaricum</name>
    <dbReference type="NCBI Taxonomy" id="2082723"/>
    <lineage>
        <taxon>Bacteria</taxon>
        <taxon>Pseudomonadati</taxon>
        <taxon>Bacteroidota</taxon>
        <taxon>Sphingobacteriia</taxon>
        <taxon>Sphingobacteriales</taxon>
        <taxon>Sphingobacteriaceae</taxon>
        <taxon>Sphingobacterium</taxon>
    </lineage>
</organism>
<name>A0A928V1I7_9SPHI</name>
<protein>
    <submittedName>
        <fullName evidence="1">Uncharacterized protein</fullName>
    </submittedName>
</protein>
<proteinExistence type="predicted"/>
<comment type="caution">
    <text evidence="1">The sequence shown here is derived from an EMBL/GenBank/DDBJ whole genome shotgun (WGS) entry which is preliminary data.</text>
</comment>
<dbReference type="Proteomes" id="UP000616201">
    <property type="component" value="Unassembled WGS sequence"/>
</dbReference>
<sequence length="59" mass="6900">MAIELFAKGKLENIEDLPSDVFYTFNYTPLNQEKIKKLNEVLAFCKSEAKRLGEEYLKK</sequence>
<reference evidence="1" key="1">
    <citation type="submission" date="2018-02" db="EMBL/GenBank/DDBJ databases">
        <authorList>
            <person name="Vasarhelyi B.M."/>
            <person name="Deshmukh S."/>
            <person name="Balint B."/>
            <person name="Kukolya J."/>
        </authorList>
    </citation>
    <scope>NUCLEOTIDE SEQUENCE</scope>
    <source>
        <strain evidence="1">KB22</strain>
    </source>
</reference>
<evidence type="ECO:0000313" key="1">
    <source>
        <dbReference type="EMBL" id="MBE8714797.1"/>
    </source>
</evidence>
<dbReference type="AlphaFoldDB" id="A0A928V1I7"/>
<dbReference type="EMBL" id="PRDK01000008">
    <property type="protein sequence ID" value="MBE8714797.1"/>
    <property type="molecule type" value="Genomic_DNA"/>
</dbReference>
<evidence type="ECO:0000313" key="2">
    <source>
        <dbReference type="Proteomes" id="UP000616201"/>
    </source>
</evidence>
<keyword evidence="2" id="KW-1185">Reference proteome</keyword>
<accession>A0A928V1I7</accession>